<evidence type="ECO:0000256" key="7">
    <source>
        <dbReference type="PROSITE-ProRule" id="PRU00473"/>
    </source>
</evidence>
<keyword evidence="5 8" id="KW-1133">Transmembrane helix</keyword>
<evidence type="ECO:0000313" key="10">
    <source>
        <dbReference type="EMBL" id="SFA58990.1"/>
    </source>
</evidence>
<feature type="domain" description="OmpA-like" evidence="9">
    <location>
        <begin position="1"/>
        <end position="47"/>
    </location>
</feature>
<dbReference type="RefSeq" id="WP_068365012.1">
    <property type="nucleotide sequence ID" value="NZ_FOJN01000013.1"/>
</dbReference>
<feature type="transmembrane region" description="Helical" evidence="8">
    <location>
        <begin position="96"/>
        <end position="115"/>
    </location>
</feature>
<keyword evidence="4 8" id="KW-0812">Transmembrane</keyword>
<comment type="subcellular location">
    <subcellularLocation>
        <location evidence="1">Cell membrane</location>
        <topology evidence="1">Multi-pass membrane protein</topology>
    </subcellularLocation>
</comment>
<evidence type="ECO:0000256" key="4">
    <source>
        <dbReference type="ARBA" id="ARBA00022692"/>
    </source>
</evidence>
<dbReference type="InterPro" id="IPR051258">
    <property type="entry name" value="Diverse_Substrate_Transporter"/>
</dbReference>
<evidence type="ECO:0000256" key="2">
    <source>
        <dbReference type="ARBA" id="ARBA00007362"/>
    </source>
</evidence>
<dbReference type="Proteomes" id="UP000182054">
    <property type="component" value="Unassembled WGS sequence"/>
</dbReference>
<feature type="transmembrane region" description="Helical" evidence="8">
    <location>
        <begin position="220"/>
        <end position="240"/>
    </location>
</feature>
<evidence type="ECO:0000256" key="3">
    <source>
        <dbReference type="ARBA" id="ARBA00022475"/>
    </source>
</evidence>
<accession>A0A1I0U4Z0</accession>
<dbReference type="GO" id="GO:0005886">
    <property type="term" value="C:plasma membrane"/>
    <property type="evidence" value="ECO:0007669"/>
    <property type="project" value="UniProtKB-SubCell"/>
</dbReference>
<dbReference type="InterPro" id="IPR037185">
    <property type="entry name" value="EmrE-like"/>
</dbReference>
<feature type="transmembrane region" description="Helical" evidence="8">
    <location>
        <begin position="37"/>
        <end position="57"/>
    </location>
</feature>
<feature type="transmembrane region" description="Helical" evidence="8">
    <location>
        <begin position="127"/>
        <end position="147"/>
    </location>
</feature>
<dbReference type="Pfam" id="PF00892">
    <property type="entry name" value="EamA"/>
    <property type="match status" value="2"/>
</dbReference>
<dbReference type="PANTHER" id="PTHR42920:SF11">
    <property type="entry name" value="INNER MEMBRANE PROTEIN YTFF"/>
    <property type="match status" value="1"/>
</dbReference>
<keyword evidence="6 7" id="KW-0472">Membrane</keyword>
<dbReference type="GeneID" id="85486969"/>
<feature type="transmembrane region" description="Helical" evidence="8">
    <location>
        <begin position="252"/>
        <end position="272"/>
    </location>
</feature>
<dbReference type="SUPFAM" id="SSF103481">
    <property type="entry name" value="Multidrug resistance efflux transporter EmrE"/>
    <property type="match status" value="2"/>
</dbReference>
<evidence type="ECO:0000256" key="5">
    <source>
        <dbReference type="ARBA" id="ARBA00022989"/>
    </source>
</evidence>
<dbReference type="PROSITE" id="PS51123">
    <property type="entry name" value="OMPA_2"/>
    <property type="match status" value="1"/>
</dbReference>
<evidence type="ECO:0000256" key="8">
    <source>
        <dbReference type="SAM" id="Phobius"/>
    </source>
</evidence>
<dbReference type="InterPro" id="IPR000620">
    <property type="entry name" value="EamA_dom"/>
</dbReference>
<feature type="transmembrane region" description="Helical" evidence="8">
    <location>
        <begin position="153"/>
        <end position="170"/>
    </location>
</feature>
<evidence type="ECO:0000313" key="11">
    <source>
        <dbReference type="Proteomes" id="UP000182054"/>
    </source>
</evidence>
<proteinExistence type="inferred from homology"/>
<feature type="transmembrane region" description="Helical" evidence="8">
    <location>
        <begin position="278"/>
        <end position="294"/>
    </location>
</feature>
<comment type="similarity">
    <text evidence="2">Belongs to the EamA transporter family.</text>
</comment>
<gene>
    <name evidence="10" type="ORF">SAMN05444374_11374</name>
</gene>
<organism evidence="10 11">
    <name type="scientific">Rhodococcoides kroppenstedtii</name>
    <dbReference type="NCBI Taxonomy" id="293050"/>
    <lineage>
        <taxon>Bacteria</taxon>
        <taxon>Bacillati</taxon>
        <taxon>Actinomycetota</taxon>
        <taxon>Actinomycetes</taxon>
        <taxon>Mycobacteriales</taxon>
        <taxon>Nocardiaceae</taxon>
        <taxon>Rhodococcoides</taxon>
    </lineage>
</organism>
<dbReference type="PANTHER" id="PTHR42920">
    <property type="entry name" value="OS03G0707200 PROTEIN-RELATED"/>
    <property type="match status" value="1"/>
</dbReference>
<name>A0A1I0U4Z0_9NOCA</name>
<protein>
    <submittedName>
        <fullName evidence="10">Threonine/homoserine efflux transporter RhtA</fullName>
    </submittedName>
</protein>
<feature type="transmembrane region" description="Helical" evidence="8">
    <location>
        <begin position="69"/>
        <end position="90"/>
    </location>
</feature>
<evidence type="ECO:0000256" key="6">
    <source>
        <dbReference type="ARBA" id="ARBA00023136"/>
    </source>
</evidence>
<evidence type="ECO:0000259" key="9">
    <source>
        <dbReference type="PROSITE" id="PS51123"/>
    </source>
</evidence>
<feature type="transmembrane region" description="Helical" evidence="8">
    <location>
        <begin position="182"/>
        <end position="208"/>
    </location>
</feature>
<sequence>MLSSRSGLAFALISAVSFGMSGPIAKGLTDAGWSPESAVLARIVGGALLLVPIVLLVRRRALAAIRRAPAVVVTYGVIAVAGAQVCYFNAIQHLSVGVALMLEYLGPVLVIGWLWATTRRRPHPTTLVGVALAFGGALVVLDVFEGAVLDPIGVAWGLGAAVCLAFYFVISARQDDAVDPLVLSAGGLVVGSVVVAVAGVVGLVPLRASTTDVALGGHVAPWWVAAAILAAVSGVLAYVFGIMGTRRLGASTASVVALLEVVCAVLSAWWLLGQTVSLTQIAGGAAILAGAAVVQSRRSVPPAPELVPVASRMA</sequence>
<keyword evidence="3" id="KW-1003">Cell membrane</keyword>
<reference evidence="10 11" key="1">
    <citation type="submission" date="2016-10" db="EMBL/GenBank/DDBJ databases">
        <authorList>
            <person name="de Groot N.N."/>
        </authorList>
    </citation>
    <scope>NUCLEOTIDE SEQUENCE [LARGE SCALE GENOMIC DNA]</scope>
    <source>
        <strain evidence="10 11">DSM 44908</strain>
    </source>
</reference>
<dbReference type="InterPro" id="IPR006665">
    <property type="entry name" value="OmpA-like"/>
</dbReference>
<dbReference type="AlphaFoldDB" id="A0A1I0U4Z0"/>
<evidence type="ECO:0000256" key="1">
    <source>
        <dbReference type="ARBA" id="ARBA00004651"/>
    </source>
</evidence>
<dbReference type="EMBL" id="FOJN01000013">
    <property type="protein sequence ID" value="SFA58990.1"/>
    <property type="molecule type" value="Genomic_DNA"/>
</dbReference>